<dbReference type="STRING" id="553469.SAMN04487947_3024"/>
<dbReference type="RefSeq" id="WP_089808989.1">
    <property type="nucleotide sequence ID" value="NZ_FOYT01000002.1"/>
</dbReference>
<reference evidence="8" key="1">
    <citation type="submission" date="2016-10" db="EMBL/GenBank/DDBJ databases">
        <authorList>
            <person name="Varghese N."/>
            <person name="Submissions S."/>
        </authorList>
    </citation>
    <scope>NUCLEOTIDE SEQUENCE [LARGE SCALE GENOMIC DNA]</scope>
    <source>
        <strain evidence="8">CGMCC 1.7736</strain>
    </source>
</reference>
<proteinExistence type="inferred from homology"/>
<evidence type="ECO:0000256" key="6">
    <source>
        <dbReference type="HAMAP-Rule" id="MF_00590"/>
    </source>
</evidence>
<dbReference type="InterPro" id="IPR007164">
    <property type="entry name" value="GTP-dep_dephospho-CoA_kin"/>
</dbReference>
<name>A0A1I6I8T9_9EURY</name>
<dbReference type="PIRSF" id="PIRSF006533">
    <property type="entry name" value="UCP006533"/>
    <property type="match status" value="1"/>
</dbReference>
<dbReference type="GO" id="GO:0015937">
    <property type="term" value="P:coenzyme A biosynthetic process"/>
    <property type="evidence" value="ECO:0007669"/>
    <property type="project" value="UniProtKB-UniRule"/>
</dbReference>
<dbReference type="Pfam" id="PF04019">
    <property type="entry name" value="DUF359"/>
    <property type="match status" value="1"/>
</dbReference>
<feature type="binding site" evidence="6">
    <location>
        <position position="39"/>
    </location>
    <ligand>
        <name>GTP</name>
        <dbReference type="ChEBI" id="CHEBI:37565"/>
    </ligand>
</feature>
<dbReference type="OrthoDB" id="15447at2157"/>
<comment type="similarity">
    <text evidence="6">Belongs to the GTP-dependent DPCK family.</text>
</comment>
<keyword evidence="2 6" id="KW-0547">Nucleotide-binding</keyword>
<evidence type="ECO:0000256" key="1">
    <source>
        <dbReference type="ARBA" id="ARBA00022679"/>
    </source>
</evidence>
<evidence type="ECO:0000313" key="7">
    <source>
        <dbReference type="EMBL" id="SFR62810.1"/>
    </source>
</evidence>
<keyword evidence="1 6" id="KW-0808">Transferase</keyword>
<dbReference type="Proteomes" id="UP000198531">
    <property type="component" value="Unassembled WGS sequence"/>
</dbReference>
<evidence type="ECO:0000256" key="2">
    <source>
        <dbReference type="ARBA" id="ARBA00022741"/>
    </source>
</evidence>
<dbReference type="AlphaFoldDB" id="A0A1I6I8T9"/>
<comment type="function">
    <text evidence="6">Catalyzes the GTP-dependent phosphorylation of the 3'-hydroxyl group of dephosphocoenzyme A to form coenzyme A (CoA).</text>
</comment>
<comment type="pathway">
    <text evidence="6">Cofactor biosynthesis; coenzyme A biosynthesis.</text>
</comment>
<keyword evidence="4 6" id="KW-0173">Coenzyme A biosynthesis</keyword>
<feature type="binding site" evidence="6">
    <location>
        <position position="40"/>
    </location>
    <ligand>
        <name>GTP</name>
        <dbReference type="ChEBI" id="CHEBI:37565"/>
    </ligand>
</feature>
<keyword evidence="5 6" id="KW-0342">GTP-binding</keyword>
<feature type="binding site" evidence="6">
    <location>
        <position position="41"/>
    </location>
    <ligand>
        <name>GTP</name>
        <dbReference type="ChEBI" id="CHEBI:37565"/>
    </ligand>
</feature>
<protein>
    <recommendedName>
        <fullName evidence="6">GTP-dependent dephospho-CoA kinase</fullName>
        <ecNumber evidence="6">2.7.1.237</ecNumber>
    </recommendedName>
    <alternativeName>
        <fullName evidence="6">Dephospho-coenzyme A kinase</fullName>
        <shortName evidence="6">DPCK</shortName>
    </alternativeName>
</protein>
<gene>
    <name evidence="7" type="ORF">SAMN04487947_3024</name>
</gene>
<comment type="caution">
    <text evidence="6">Lacks conserved residue(s) required for the propagation of feature annotation.</text>
</comment>
<dbReference type="HAMAP" id="MF_00590">
    <property type="entry name" value="Dephospho_CoA_kinase_GTP_dep"/>
    <property type="match status" value="1"/>
</dbReference>
<feature type="binding site" evidence="6">
    <location>
        <position position="139"/>
    </location>
    <ligand>
        <name>GTP</name>
        <dbReference type="ChEBI" id="CHEBI:37565"/>
    </ligand>
</feature>
<dbReference type="GO" id="GO:0016301">
    <property type="term" value="F:kinase activity"/>
    <property type="evidence" value="ECO:0007669"/>
    <property type="project" value="UniProtKB-UniRule"/>
</dbReference>
<keyword evidence="8" id="KW-1185">Reference proteome</keyword>
<dbReference type="EMBL" id="FOYT01000002">
    <property type="protein sequence ID" value="SFR62810.1"/>
    <property type="molecule type" value="Genomic_DNA"/>
</dbReference>
<dbReference type="PANTHER" id="PTHR40732:SF1">
    <property type="entry name" value="GTP-DEPENDENT DEPHOSPHO-COA KINASE"/>
    <property type="match status" value="1"/>
</dbReference>
<keyword evidence="3 6" id="KW-0418">Kinase</keyword>
<comment type="catalytic activity">
    <reaction evidence="6">
        <text>3'-dephospho-CoA + GTP = GDP + CoA + H(+)</text>
        <dbReference type="Rhea" id="RHEA:61156"/>
        <dbReference type="ChEBI" id="CHEBI:15378"/>
        <dbReference type="ChEBI" id="CHEBI:37565"/>
        <dbReference type="ChEBI" id="CHEBI:57287"/>
        <dbReference type="ChEBI" id="CHEBI:57328"/>
        <dbReference type="ChEBI" id="CHEBI:58189"/>
        <dbReference type="EC" id="2.7.1.237"/>
    </reaction>
</comment>
<feature type="binding site" evidence="6">
    <location>
        <position position="116"/>
    </location>
    <ligand>
        <name>GTP</name>
        <dbReference type="ChEBI" id="CHEBI:37565"/>
    </ligand>
</feature>
<dbReference type="EC" id="2.7.1.237" evidence="6"/>
<dbReference type="GO" id="GO:0005525">
    <property type="term" value="F:GTP binding"/>
    <property type="evidence" value="ECO:0007669"/>
    <property type="project" value="UniProtKB-UniRule"/>
</dbReference>
<evidence type="ECO:0000256" key="4">
    <source>
        <dbReference type="ARBA" id="ARBA00022993"/>
    </source>
</evidence>
<feature type="binding site" evidence="6">
    <location>
        <position position="58"/>
    </location>
    <ligand>
        <name>GTP</name>
        <dbReference type="ChEBI" id="CHEBI:37565"/>
    </ligand>
</feature>
<evidence type="ECO:0000256" key="5">
    <source>
        <dbReference type="ARBA" id="ARBA00023134"/>
    </source>
</evidence>
<accession>A0A1I6I8T9</accession>
<dbReference type="PANTHER" id="PTHR40732">
    <property type="entry name" value="UPF0218 PROTEIN TK1697"/>
    <property type="match status" value="1"/>
</dbReference>
<evidence type="ECO:0000256" key="3">
    <source>
        <dbReference type="ARBA" id="ARBA00022777"/>
    </source>
</evidence>
<organism evidence="7 8">
    <name type="scientific">Halogeometricum rufum</name>
    <dbReference type="NCBI Taxonomy" id="553469"/>
    <lineage>
        <taxon>Archaea</taxon>
        <taxon>Methanobacteriati</taxon>
        <taxon>Methanobacteriota</taxon>
        <taxon>Stenosarchaea group</taxon>
        <taxon>Halobacteria</taxon>
        <taxon>Halobacteriales</taxon>
        <taxon>Haloferacaceae</taxon>
        <taxon>Halogeometricum</taxon>
    </lineage>
</organism>
<sequence>MLRLPADLRGEFKEPFGSLYTDTEALLADAGTPLVAVGDVVTYHLRTAGRVPDVAVVDGLTKRSAVDEAVRRELSDPESRLDVANPAGEITGALADALVDALAADGPVTVVVDGEEDLATPPAVVAAPVGASVVYGQPDEGMVLVEVTDEAKAEMRSLLRRMDGDAAALLSRLEP</sequence>
<evidence type="ECO:0000313" key="8">
    <source>
        <dbReference type="Proteomes" id="UP000198531"/>
    </source>
</evidence>
<dbReference type="UniPathway" id="UPA00241"/>